<accession>A0A8X8WWD5</accession>
<reference evidence="1" key="1">
    <citation type="submission" date="2018-01" db="EMBL/GenBank/DDBJ databases">
        <authorList>
            <person name="Mao J.F."/>
        </authorList>
    </citation>
    <scope>NUCLEOTIDE SEQUENCE</scope>
    <source>
        <strain evidence="1">Huo1</strain>
        <tissue evidence="1">Leaf</tissue>
    </source>
</reference>
<dbReference type="AlphaFoldDB" id="A0A8X8WWD5"/>
<sequence>MATPDATLPSLTPVSISVTELVEESAARFVRVSGCRACIRAVAAPEEAAAASFGATTPTPRGKTHKARSSFCLLLAMVIATK</sequence>
<evidence type="ECO:0000313" key="1">
    <source>
        <dbReference type="EMBL" id="KAG6403140.1"/>
    </source>
</evidence>
<dbReference type="Proteomes" id="UP000298416">
    <property type="component" value="Unassembled WGS sequence"/>
</dbReference>
<reference evidence="1" key="2">
    <citation type="submission" date="2020-08" db="EMBL/GenBank/DDBJ databases">
        <title>Plant Genome Project.</title>
        <authorList>
            <person name="Zhang R.-G."/>
        </authorList>
    </citation>
    <scope>NUCLEOTIDE SEQUENCE</scope>
    <source>
        <strain evidence="1">Huo1</strain>
        <tissue evidence="1">Leaf</tissue>
    </source>
</reference>
<comment type="caution">
    <text evidence="1">The sequence shown here is derived from an EMBL/GenBank/DDBJ whole genome shotgun (WGS) entry which is preliminary data.</text>
</comment>
<organism evidence="1">
    <name type="scientific">Salvia splendens</name>
    <name type="common">Scarlet sage</name>
    <dbReference type="NCBI Taxonomy" id="180675"/>
    <lineage>
        <taxon>Eukaryota</taxon>
        <taxon>Viridiplantae</taxon>
        <taxon>Streptophyta</taxon>
        <taxon>Embryophyta</taxon>
        <taxon>Tracheophyta</taxon>
        <taxon>Spermatophyta</taxon>
        <taxon>Magnoliopsida</taxon>
        <taxon>eudicotyledons</taxon>
        <taxon>Gunneridae</taxon>
        <taxon>Pentapetalae</taxon>
        <taxon>asterids</taxon>
        <taxon>lamiids</taxon>
        <taxon>Lamiales</taxon>
        <taxon>Lamiaceae</taxon>
        <taxon>Nepetoideae</taxon>
        <taxon>Mentheae</taxon>
        <taxon>Salviinae</taxon>
        <taxon>Salvia</taxon>
        <taxon>Salvia subgen. Calosphace</taxon>
        <taxon>core Calosphace</taxon>
    </lineage>
</organism>
<gene>
    <name evidence="1" type="ORF">SASPL_135357</name>
</gene>
<evidence type="ECO:0000313" key="2">
    <source>
        <dbReference type="Proteomes" id="UP000298416"/>
    </source>
</evidence>
<dbReference type="EMBL" id="PNBA02000013">
    <property type="protein sequence ID" value="KAG6403140.1"/>
    <property type="molecule type" value="Genomic_DNA"/>
</dbReference>
<protein>
    <submittedName>
        <fullName evidence="1">Uncharacterized protein</fullName>
    </submittedName>
</protein>
<proteinExistence type="predicted"/>
<keyword evidence="2" id="KW-1185">Reference proteome</keyword>
<name>A0A8X8WWD5_SALSN</name>